<protein>
    <submittedName>
        <fullName evidence="1">Uncharacterized protein</fullName>
    </submittedName>
</protein>
<evidence type="ECO:0000313" key="2">
    <source>
        <dbReference type="Proteomes" id="UP001436462"/>
    </source>
</evidence>
<accession>A0ABV1LBF9</accession>
<dbReference type="EMBL" id="JBEEWF010000004">
    <property type="protein sequence ID" value="MEQ5348176.1"/>
    <property type="molecule type" value="Genomic_DNA"/>
</dbReference>
<dbReference type="RefSeq" id="WP_269812639.1">
    <property type="nucleotide sequence ID" value="NZ_JBEEVJ010000002.1"/>
</dbReference>
<sequence length="40" mass="4686">MRNNQVIYQTFVQIKQKVPALTAEFELAAENQLLMIDYTL</sequence>
<comment type="caution">
    <text evidence="1">The sequence shown here is derived from an EMBL/GenBank/DDBJ whole genome shotgun (WGS) entry which is preliminary data.</text>
</comment>
<reference evidence="1 2" key="1">
    <citation type="submission" date="2024-04" db="EMBL/GenBank/DDBJ databases">
        <title>Role of Flies in the Dissemination of Carbapenem-Resistant Enterobacteriaceae (CRE): An Epidemiological and Genomic Study in China.</title>
        <authorList>
            <person name="Kaichao C."/>
            <person name="Zhang R."/>
            <person name="Chen S."/>
        </authorList>
    </citation>
    <scope>NUCLEOTIDE SEQUENCE [LARGE SCALE GENOMIC DNA]</scope>
    <source>
        <strain evidence="2">fly-1011</strain>
    </source>
</reference>
<dbReference type="Proteomes" id="UP001436462">
    <property type="component" value="Unassembled WGS sequence"/>
</dbReference>
<evidence type="ECO:0000313" key="1">
    <source>
        <dbReference type="EMBL" id="MEQ5348176.1"/>
    </source>
</evidence>
<name>A0ABV1LBF9_9GAMM</name>
<organism evidence="1 2">
    <name type="scientific">Proteus genomosp. 6</name>
    <dbReference type="NCBI Taxonomy" id="1311820"/>
    <lineage>
        <taxon>Bacteria</taxon>
        <taxon>Pseudomonadati</taxon>
        <taxon>Pseudomonadota</taxon>
        <taxon>Gammaproteobacteria</taxon>
        <taxon>Enterobacterales</taxon>
        <taxon>Morganellaceae</taxon>
        <taxon>Proteus</taxon>
    </lineage>
</organism>
<gene>
    <name evidence="1" type="ORF">ABN253_08280</name>
</gene>
<proteinExistence type="predicted"/>
<keyword evidence="2" id="KW-1185">Reference proteome</keyword>